<feature type="transmembrane region" description="Helical" evidence="1">
    <location>
        <begin position="385"/>
        <end position="406"/>
    </location>
</feature>
<accession>A0ABX6F0I3</accession>
<keyword evidence="2" id="KW-0808">Transferase</keyword>
<evidence type="ECO:0000313" key="2">
    <source>
        <dbReference type="EMBL" id="QGN17499.1"/>
    </source>
</evidence>
<evidence type="ECO:0000313" key="3">
    <source>
        <dbReference type="Proteomes" id="UP000422736"/>
    </source>
</evidence>
<keyword evidence="1" id="KW-0812">Transmembrane</keyword>
<proteinExistence type="predicted"/>
<keyword evidence="3" id="KW-1185">Reference proteome</keyword>
<dbReference type="EMBL" id="CP015059">
    <property type="protein sequence ID" value="QGN17499.1"/>
    <property type="molecule type" value="Genomic_DNA"/>
</dbReference>
<reference evidence="2 3" key="1">
    <citation type="submission" date="2016-03" db="EMBL/GenBank/DDBJ databases">
        <title>How can Kluyveromyces marxianus grow so fast - potential evolutionary course in Saccharomyces Complex revealed by comparative genomics.</title>
        <authorList>
            <person name="Mo W."/>
            <person name="Lu W."/>
            <person name="Yang X."/>
            <person name="Qi J."/>
            <person name="Lv H."/>
        </authorList>
    </citation>
    <scope>NUCLEOTIDE SEQUENCE [LARGE SCALE GENOMIC DNA]</scope>
    <source>
        <strain evidence="2 3">FIM1</strain>
    </source>
</reference>
<feature type="transmembrane region" description="Helical" evidence="1">
    <location>
        <begin position="463"/>
        <end position="487"/>
    </location>
</feature>
<dbReference type="GO" id="GO:0016757">
    <property type="term" value="F:glycosyltransferase activity"/>
    <property type="evidence" value="ECO:0007669"/>
    <property type="project" value="UniProtKB-KW"/>
</dbReference>
<dbReference type="PANTHER" id="PTHR21329:SF3">
    <property type="entry name" value="PHOSPHATIDYLINOSITOL N-ACETYLGLUCOSAMINYLTRANSFERASE SUBUNIT Q"/>
    <property type="match status" value="1"/>
</dbReference>
<keyword evidence="1" id="KW-0472">Membrane</keyword>
<sequence>MSEHKYIYWPSALVKRCECSEEQLVVVVLKTSANDGLVVTVVEKSRYSGVENPYSTFGTISNGSIDTIEVSEEWSHSKYGIVTFDPPKLKLMQFYSLEPISLVLEDPYNDNGGRIEVPLRQNRKKYESRLRDNISHINLYYQHLETFYQRNPLYRRKSMLPVSIQDLKTRIRGTAMYRFVRCVAFYLAIMTRVIAGSISQVLNSKVFPIVKILATAQQIDLRCQQLCYIPVQYLRINKNVILPDSEPRIEGKEGEEALSQDRYHRKRKKSISNLPKELPCETYPDYIRLYNTLWLIINDVSFGATFGAVLFENRNALSQVVSSSMRFLLYEVPLHVTLTLERNPLGIKLNEELSRFLGSSFLLIIEFTYAGWVKQCTSPDTLRQCIVFVSHLSSVIGLTFSLALIVDFLSVMTLHITLFYMISVKLYHVHLYVMRSLFYLFYGKKHNILRRRIDDNRFELDQLLMGTLIFTVLIFLLPTLLSFYLVYTVLRFIDLTLKVTLELFLALLNHFPLFALLLRIKDAKRLPGGIIFRLRGNHFHMSNNPIDFFMMFKPFTNVMKSIQRQVLSISTLKRIANGDVLNVERDELYRVLYYNLPRQPMDSNLLWSKLKVIMKQEVT</sequence>
<dbReference type="PANTHER" id="PTHR21329">
    <property type="entry name" value="PHOSPHATIDYLINOSITOL N-ACETYLGLUCOSAMINYLTRANSFERASE SUBUNIT Q-RELATED"/>
    <property type="match status" value="1"/>
</dbReference>
<keyword evidence="2" id="KW-0328">Glycosyltransferase</keyword>
<dbReference type="Proteomes" id="UP000422736">
    <property type="component" value="Chromosome 6"/>
</dbReference>
<protein>
    <submittedName>
        <fullName evidence="2">Phosphatidylinositol N-acetylglucosaminyltransferase subunit GPI1</fullName>
    </submittedName>
</protein>
<feature type="transmembrane region" description="Helical" evidence="1">
    <location>
        <begin position="418"/>
        <end position="442"/>
    </location>
</feature>
<evidence type="ECO:0000256" key="1">
    <source>
        <dbReference type="SAM" id="Phobius"/>
    </source>
</evidence>
<feature type="transmembrane region" description="Helical" evidence="1">
    <location>
        <begin position="499"/>
        <end position="518"/>
    </location>
</feature>
<gene>
    <name evidence="2" type="primary">GPI1</name>
    <name evidence="2" type="ORF">FIM1_4235</name>
</gene>
<organism evidence="2 3">
    <name type="scientific">Kluyveromyces marxianus</name>
    <name type="common">Yeast</name>
    <name type="synonym">Candida kefyr</name>
    <dbReference type="NCBI Taxonomy" id="4911"/>
    <lineage>
        <taxon>Eukaryota</taxon>
        <taxon>Fungi</taxon>
        <taxon>Dikarya</taxon>
        <taxon>Ascomycota</taxon>
        <taxon>Saccharomycotina</taxon>
        <taxon>Saccharomycetes</taxon>
        <taxon>Saccharomycetales</taxon>
        <taxon>Saccharomycetaceae</taxon>
        <taxon>Kluyveromyces</taxon>
    </lineage>
</organism>
<name>A0ABX6F0I3_KLUMA</name>
<feature type="transmembrane region" description="Helical" evidence="1">
    <location>
        <begin position="353"/>
        <end position="373"/>
    </location>
</feature>
<dbReference type="InterPro" id="IPR007720">
    <property type="entry name" value="PigQ/GPI1"/>
</dbReference>
<dbReference type="Pfam" id="PF05024">
    <property type="entry name" value="Gpi1"/>
    <property type="match status" value="1"/>
</dbReference>
<keyword evidence="1" id="KW-1133">Transmembrane helix</keyword>